<dbReference type="PANTHER" id="PTHR30405">
    <property type="entry name" value="TRANSPOSASE"/>
    <property type="match status" value="1"/>
</dbReference>
<keyword evidence="1" id="KW-0238">DNA-binding</keyword>
<dbReference type="HOGENOM" id="CLU_032903_3_1_9"/>
<sequence>MVNDYRRTLQSLWTRSYFVSTAKNVANENMLKIKKQGVKRMSQTLTVKVKLIPTKEQSRLLEESSREYIKVMNMLVSEMVEAKKSTKKSTKDIEANIPSAVKNQAIKDAKSLFATKVKKSNYKIIPILKKPVCVWNNQNYSFDSTHISIPFKVNGKSTRLKVRALLINKKNRNLDLLKHKLGTLRITKKSNKWMAQISVTLPTNERAGTKVLGVDLGLKVPAVAITDDDKVRFFGNGRQNKYRKRKFRSVRKKLGKDKKVNVIRRFDDKEQRWMQDKDHKISREIIDFAIANHISVIRLEQLTNIRQTARTSRKNEKNLHTWSFYRLAQFIAYKATIAGIQIEYVNPAYTSQSCPKCAEKNKARDRKYKCPCGFKTHRDIVGAMNIRYATVIDGNSQSA</sequence>
<dbReference type="GO" id="GO:0003677">
    <property type="term" value="F:DNA binding"/>
    <property type="evidence" value="ECO:0007669"/>
    <property type="project" value="UniProtKB-KW"/>
</dbReference>
<feature type="domain" description="Cas12f1-like TNB" evidence="2">
    <location>
        <begin position="324"/>
        <end position="386"/>
    </location>
</feature>
<proteinExistence type="predicted"/>
<protein>
    <submittedName>
        <fullName evidence="3">IS605 OrfB family transposase</fullName>
    </submittedName>
</protein>
<dbReference type="AlphaFoldDB" id="R8QT11"/>
<evidence type="ECO:0000313" key="3">
    <source>
        <dbReference type="EMBL" id="EOP74210.1"/>
    </source>
</evidence>
<evidence type="ECO:0000313" key="4">
    <source>
        <dbReference type="Proteomes" id="UP000014019"/>
    </source>
</evidence>
<name>R8QT11_BACCE</name>
<dbReference type="NCBIfam" id="TIGR01766">
    <property type="entry name" value="IS200/IS605 family accessory protein TnpB-like domain"/>
    <property type="match status" value="1"/>
</dbReference>
<dbReference type="NCBIfam" id="NF040570">
    <property type="entry name" value="guided_TnpB"/>
    <property type="match status" value="1"/>
</dbReference>
<dbReference type="InterPro" id="IPR051399">
    <property type="entry name" value="RNA-guided_DNA_endo/Transpos"/>
</dbReference>
<dbReference type="Proteomes" id="UP000014019">
    <property type="component" value="Unassembled WGS sequence"/>
</dbReference>
<organism evidence="3 4">
    <name type="scientific">Bacillus cereus VD118</name>
    <dbReference type="NCBI Taxonomy" id="1053231"/>
    <lineage>
        <taxon>Bacteria</taxon>
        <taxon>Bacillati</taxon>
        <taxon>Bacillota</taxon>
        <taxon>Bacilli</taxon>
        <taxon>Bacillales</taxon>
        <taxon>Bacillaceae</taxon>
        <taxon>Bacillus</taxon>
        <taxon>Bacillus cereus group</taxon>
    </lineage>
</organism>
<dbReference type="Pfam" id="PF07282">
    <property type="entry name" value="Cas12f1-like_TNB"/>
    <property type="match status" value="1"/>
</dbReference>
<evidence type="ECO:0000256" key="1">
    <source>
        <dbReference type="ARBA" id="ARBA00023125"/>
    </source>
</evidence>
<dbReference type="PATRIC" id="fig|1053231.3.peg.1015"/>
<gene>
    <name evidence="3" type="ORF">IIQ_05139</name>
</gene>
<dbReference type="PANTHER" id="PTHR30405:SF11">
    <property type="entry name" value="RNA-GUIDED DNA ENDONUCLEASE RV2885C-RELATED"/>
    <property type="match status" value="1"/>
</dbReference>
<evidence type="ECO:0000259" key="2">
    <source>
        <dbReference type="Pfam" id="PF07282"/>
    </source>
</evidence>
<dbReference type="InterPro" id="IPR010095">
    <property type="entry name" value="Cas12f1-like_TNB"/>
</dbReference>
<reference evidence="3 4" key="1">
    <citation type="submission" date="2012-12" db="EMBL/GenBank/DDBJ databases">
        <title>The Genome Sequence of Bacillus cereus VD118.</title>
        <authorList>
            <consortium name="The Broad Institute Genome Sequencing Platform"/>
            <consortium name="The Broad Institute Genome Sequencing Center for Infectious Disease"/>
            <person name="Feldgarden M."/>
            <person name="Van der Auwera G.A."/>
            <person name="Mahillon J."/>
            <person name="Duprez V."/>
            <person name="Timmery S."/>
            <person name="Mattelet C."/>
            <person name="Dierick K."/>
            <person name="Sun M."/>
            <person name="Yu Z."/>
            <person name="Zhu L."/>
            <person name="Hu X."/>
            <person name="Shank E.B."/>
            <person name="Swiecicka I."/>
            <person name="Hansen B.M."/>
            <person name="Andrup L."/>
            <person name="Walker B."/>
            <person name="Young S.K."/>
            <person name="Zeng Q."/>
            <person name="Gargeya S."/>
            <person name="Fitzgerald M."/>
            <person name="Haas B."/>
            <person name="Abouelleil A."/>
            <person name="Alvarado L."/>
            <person name="Arachchi H.M."/>
            <person name="Berlin A.M."/>
            <person name="Chapman S.B."/>
            <person name="Dewar J."/>
            <person name="Goldberg J."/>
            <person name="Griggs A."/>
            <person name="Gujja S."/>
            <person name="Hansen M."/>
            <person name="Howarth C."/>
            <person name="Imamovic A."/>
            <person name="Larimer J."/>
            <person name="McCowan C."/>
            <person name="Murphy C."/>
            <person name="Neiman D."/>
            <person name="Pearson M."/>
            <person name="Priest M."/>
            <person name="Roberts A."/>
            <person name="Saif S."/>
            <person name="Shea T."/>
            <person name="Sisk P."/>
            <person name="Sykes S."/>
            <person name="Wortman J."/>
            <person name="Nusbaum C."/>
            <person name="Birren B."/>
        </authorList>
    </citation>
    <scope>NUCLEOTIDE SEQUENCE [LARGE SCALE GENOMIC DNA]</scope>
    <source>
        <strain evidence="3 4">VD118</strain>
    </source>
</reference>
<comment type="caution">
    <text evidence="3">The sequence shown here is derived from an EMBL/GenBank/DDBJ whole genome shotgun (WGS) entry which is preliminary data.</text>
</comment>
<dbReference type="EMBL" id="AHEZ01000028">
    <property type="protein sequence ID" value="EOP74210.1"/>
    <property type="molecule type" value="Genomic_DNA"/>
</dbReference>
<accession>R8QT11</accession>